<feature type="transmembrane region" description="Helical" evidence="8">
    <location>
        <begin position="230"/>
        <end position="249"/>
    </location>
</feature>
<evidence type="ECO:0000313" key="10">
    <source>
        <dbReference type="Proteomes" id="UP000180098"/>
    </source>
</evidence>
<sequence>MAVLLLILQNIIVPVFVLIFAGILLHRKFKLDLNSLSKITFYYLIPAVIFVKIYQSDISIDLVSSILYFLLLQAASLLIVTSLIARIFRFEKKLVASFKNSVLLNNQGNYGLPVNALVFRNDPFAMSIQIIIMTFQNLLTFTYGIFNVQKGEKNKGILKQLTGFLKTPVLHALMLALIIKSLNITIPDMIWIPLEQASDGFLAIALLTLGAQVAYLKINSYILPIIVSSFTRLVVSPVIAFVLILLLGIEGITAQTLFIASSFPTSRNSAAIALEYNYHPEFAAQIVLVTTVLSIFTVTGTVYLANVLF</sequence>
<evidence type="ECO:0000256" key="7">
    <source>
        <dbReference type="ARBA" id="ARBA00023136"/>
    </source>
</evidence>
<evidence type="ECO:0000313" key="9">
    <source>
        <dbReference type="EMBL" id="OIJ14725.1"/>
    </source>
</evidence>
<dbReference type="InterPro" id="IPR038770">
    <property type="entry name" value="Na+/solute_symporter_sf"/>
</dbReference>
<dbReference type="GO" id="GO:0055085">
    <property type="term" value="P:transmembrane transport"/>
    <property type="evidence" value="ECO:0007669"/>
    <property type="project" value="InterPro"/>
</dbReference>
<reference evidence="9 10" key="1">
    <citation type="submission" date="2016-10" db="EMBL/GenBank/DDBJ databases">
        <title>Draft genome sequences of four alkaliphilic bacteria belonging to the Anaerobacillus genus.</title>
        <authorList>
            <person name="Bassil N.M."/>
            <person name="Lloyd J.R."/>
        </authorList>
    </citation>
    <scope>NUCLEOTIDE SEQUENCE [LARGE SCALE GENOMIC DNA]</scope>
    <source>
        <strain evidence="9 10">DSM 15340</strain>
    </source>
</reference>
<evidence type="ECO:0000256" key="6">
    <source>
        <dbReference type="ARBA" id="ARBA00022989"/>
    </source>
</evidence>
<protein>
    <submittedName>
        <fullName evidence="9">Transporter</fullName>
    </submittedName>
</protein>
<evidence type="ECO:0000256" key="8">
    <source>
        <dbReference type="SAM" id="Phobius"/>
    </source>
</evidence>
<gene>
    <name evidence="9" type="ORF">BKP35_05790</name>
</gene>
<dbReference type="InterPro" id="IPR004776">
    <property type="entry name" value="Mem_transp_PIN-like"/>
</dbReference>
<feature type="transmembrane region" description="Helical" evidence="8">
    <location>
        <begin position="66"/>
        <end position="88"/>
    </location>
</feature>
<dbReference type="GO" id="GO:0005886">
    <property type="term" value="C:plasma membrane"/>
    <property type="evidence" value="ECO:0007669"/>
    <property type="project" value="UniProtKB-SubCell"/>
</dbReference>
<evidence type="ECO:0000256" key="3">
    <source>
        <dbReference type="ARBA" id="ARBA00022448"/>
    </source>
</evidence>
<comment type="subcellular location">
    <subcellularLocation>
        <location evidence="1">Cell membrane</location>
        <topology evidence="1">Multi-pass membrane protein</topology>
    </subcellularLocation>
</comment>
<feature type="transmembrane region" description="Helical" evidence="8">
    <location>
        <begin position="36"/>
        <end position="54"/>
    </location>
</feature>
<evidence type="ECO:0000256" key="4">
    <source>
        <dbReference type="ARBA" id="ARBA00022475"/>
    </source>
</evidence>
<organism evidence="9 10">
    <name type="scientific">Anaerobacillus arseniciselenatis</name>
    <dbReference type="NCBI Taxonomy" id="85682"/>
    <lineage>
        <taxon>Bacteria</taxon>
        <taxon>Bacillati</taxon>
        <taxon>Bacillota</taxon>
        <taxon>Bacilli</taxon>
        <taxon>Bacillales</taxon>
        <taxon>Bacillaceae</taxon>
        <taxon>Anaerobacillus</taxon>
    </lineage>
</organism>
<dbReference type="RefSeq" id="WP_071312451.1">
    <property type="nucleotide sequence ID" value="NZ_MLQQ01000004.1"/>
</dbReference>
<feature type="transmembrane region" description="Helical" evidence="8">
    <location>
        <begin position="124"/>
        <end position="148"/>
    </location>
</feature>
<keyword evidence="3" id="KW-0813">Transport</keyword>
<accession>A0A1S2LTM7</accession>
<keyword evidence="6 8" id="KW-1133">Transmembrane helix</keyword>
<proteinExistence type="inferred from homology"/>
<dbReference type="PANTHER" id="PTHR36838">
    <property type="entry name" value="AUXIN EFFLUX CARRIER FAMILY PROTEIN"/>
    <property type="match status" value="1"/>
</dbReference>
<feature type="transmembrane region" description="Helical" evidence="8">
    <location>
        <begin position="169"/>
        <end position="194"/>
    </location>
</feature>
<keyword evidence="4" id="KW-1003">Cell membrane</keyword>
<dbReference type="EMBL" id="MLQQ01000004">
    <property type="protein sequence ID" value="OIJ14725.1"/>
    <property type="molecule type" value="Genomic_DNA"/>
</dbReference>
<dbReference type="PANTHER" id="PTHR36838:SF1">
    <property type="entry name" value="SLR1864 PROTEIN"/>
    <property type="match status" value="1"/>
</dbReference>
<feature type="transmembrane region" description="Helical" evidence="8">
    <location>
        <begin position="6"/>
        <end position="24"/>
    </location>
</feature>
<comment type="similarity">
    <text evidence="2">Belongs to the auxin efflux carrier (TC 2.A.69) family.</text>
</comment>
<dbReference type="AlphaFoldDB" id="A0A1S2LTM7"/>
<dbReference type="OrthoDB" id="527159at2"/>
<keyword evidence="10" id="KW-1185">Reference proteome</keyword>
<keyword evidence="5 8" id="KW-0812">Transmembrane</keyword>
<evidence type="ECO:0000256" key="2">
    <source>
        <dbReference type="ARBA" id="ARBA00010145"/>
    </source>
</evidence>
<dbReference type="Proteomes" id="UP000180098">
    <property type="component" value="Unassembled WGS sequence"/>
</dbReference>
<dbReference type="Gene3D" id="1.20.1530.20">
    <property type="match status" value="1"/>
</dbReference>
<feature type="transmembrane region" description="Helical" evidence="8">
    <location>
        <begin position="282"/>
        <end position="305"/>
    </location>
</feature>
<evidence type="ECO:0000256" key="5">
    <source>
        <dbReference type="ARBA" id="ARBA00022692"/>
    </source>
</evidence>
<name>A0A1S2LTM7_9BACI</name>
<comment type="caution">
    <text evidence="9">The sequence shown here is derived from an EMBL/GenBank/DDBJ whole genome shotgun (WGS) entry which is preliminary data.</text>
</comment>
<evidence type="ECO:0000256" key="1">
    <source>
        <dbReference type="ARBA" id="ARBA00004651"/>
    </source>
</evidence>
<feature type="transmembrane region" description="Helical" evidence="8">
    <location>
        <begin position="200"/>
        <end position="218"/>
    </location>
</feature>
<keyword evidence="7 8" id="KW-0472">Membrane</keyword>
<dbReference type="Pfam" id="PF03547">
    <property type="entry name" value="Mem_trans"/>
    <property type="match status" value="1"/>
</dbReference>